<evidence type="ECO:0008006" key="3">
    <source>
        <dbReference type="Google" id="ProtNLM"/>
    </source>
</evidence>
<dbReference type="OMA" id="DEYPRAM"/>
<dbReference type="AlphaFoldDB" id="D8S0D2"/>
<evidence type="ECO:0000313" key="1">
    <source>
        <dbReference type="EMBL" id="EFJ22034.1"/>
    </source>
</evidence>
<dbReference type="OrthoDB" id="294295at2759"/>
<gene>
    <name evidence="1" type="ORF">SELMODRAFT_106011</name>
</gene>
<dbReference type="KEGG" id="smo:SELMODRAFT_106011"/>
<dbReference type="PANTHER" id="PTHR44375:SF6">
    <property type="entry name" value="F28J7.36 PROTEIN"/>
    <property type="match status" value="1"/>
</dbReference>
<dbReference type="CDD" id="cd05233">
    <property type="entry name" value="SDR_c"/>
    <property type="match status" value="1"/>
</dbReference>
<organism evidence="2">
    <name type="scientific">Selaginella moellendorffii</name>
    <name type="common">Spikemoss</name>
    <dbReference type="NCBI Taxonomy" id="88036"/>
    <lineage>
        <taxon>Eukaryota</taxon>
        <taxon>Viridiplantae</taxon>
        <taxon>Streptophyta</taxon>
        <taxon>Embryophyta</taxon>
        <taxon>Tracheophyta</taxon>
        <taxon>Lycopodiopsida</taxon>
        <taxon>Selaginellales</taxon>
        <taxon>Selaginellaceae</taxon>
        <taxon>Selaginella</taxon>
    </lineage>
</organism>
<dbReference type="EMBL" id="GL377597">
    <property type="protein sequence ID" value="EFJ22034.1"/>
    <property type="molecule type" value="Genomic_DNA"/>
</dbReference>
<sequence length="212" mass="22506">VELDLRGDEASVEQSIASAWAAFGRIDALVFLCDHDQGSFQPVLEASEEDWDGAVEKNLKAAWLVSRSVARRMKLSGAGGSIVFVTSIAGSERGLFPGAGIYGTCIAGVHQLSKALAMELGKFNIRVNCVVRGWSESDAAAMISANSSGKNTALTTSSVSKLLPLERWADGSRDLASSLLYFVSKDSSFITGTTVAVDGGQSLVRPRLKSRF</sequence>
<dbReference type="HOGENOM" id="CLU_010194_30_0_1"/>
<dbReference type="Gene3D" id="3.40.50.720">
    <property type="entry name" value="NAD(P)-binding Rossmann-like Domain"/>
    <property type="match status" value="1"/>
</dbReference>
<dbReference type="Pfam" id="PF13561">
    <property type="entry name" value="adh_short_C2"/>
    <property type="match status" value="1"/>
</dbReference>
<dbReference type="PRINTS" id="PR00081">
    <property type="entry name" value="GDHRDH"/>
</dbReference>
<reference evidence="1 2" key="1">
    <citation type="journal article" date="2011" name="Science">
        <title>The Selaginella genome identifies genetic changes associated with the evolution of vascular plants.</title>
        <authorList>
            <person name="Banks J.A."/>
            <person name="Nishiyama T."/>
            <person name="Hasebe M."/>
            <person name="Bowman J.L."/>
            <person name="Gribskov M."/>
            <person name="dePamphilis C."/>
            <person name="Albert V.A."/>
            <person name="Aono N."/>
            <person name="Aoyama T."/>
            <person name="Ambrose B.A."/>
            <person name="Ashton N.W."/>
            <person name="Axtell M.J."/>
            <person name="Barker E."/>
            <person name="Barker M.S."/>
            <person name="Bennetzen J.L."/>
            <person name="Bonawitz N.D."/>
            <person name="Chapple C."/>
            <person name="Cheng C."/>
            <person name="Correa L.G."/>
            <person name="Dacre M."/>
            <person name="DeBarry J."/>
            <person name="Dreyer I."/>
            <person name="Elias M."/>
            <person name="Engstrom E.M."/>
            <person name="Estelle M."/>
            <person name="Feng L."/>
            <person name="Finet C."/>
            <person name="Floyd S.K."/>
            <person name="Frommer W.B."/>
            <person name="Fujita T."/>
            <person name="Gramzow L."/>
            <person name="Gutensohn M."/>
            <person name="Harholt J."/>
            <person name="Hattori M."/>
            <person name="Heyl A."/>
            <person name="Hirai T."/>
            <person name="Hiwatashi Y."/>
            <person name="Ishikawa M."/>
            <person name="Iwata M."/>
            <person name="Karol K.G."/>
            <person name="Koehler B."/>
            <person name="Kolukisaoglu U."/>
            <person name="Kubo M."/>
            <person name="Kurata T."/>
            <person name="Lalonde S."/>
            <person name="Li K."/>
            <person name="Li Y."/>
            <person name="Litt A."/>
            <person name="Lyons E."/>
            <person name="Manning G."/>
            <person name="Maruyama T."/>
            <person name="Michael T.P."/>
            <person name="Mikami K."/>
            <person name="Miyazaki S."/>
            <person name="Morinaga S."/>
            <person name="Murata T."/>
            <person name="Mueller-Roeber B."/>
            <person name="Nelson D.R."/>
            <person name="Obara M."/>
            <person name="Oguri Y."/>
            <person name="Olmstead R.G."/>
            <person name="Onodera N."/>
            <person name="Petersen B.L."/>
            <person name="Pils B."/>
            <person name="Prigge M."/>
            <person name="Rensing S.A."/>
            <person name="Riano-Pachon D.M."/>
            <person name="Roberts A.W."/>
            <person name="Sato Y."/>
            <person name="Scheller H.V."/>
            <person name="Schulz B."/>
            <person name="Schulz C."/>
            <person name="Shakirov E.V."/>
            <person name="Shibagaki N."/>
            <person name="Shinohara N."/>
            <person name="Shippen D.E."/>
            <person name="Soerensen I."/>
            <person name="Sotooka R."/>
            <person name="Sugimoto N."/>
            <person name="Sugita M."/>
            <person name="Sumikawa N."/>
            <person name="Tanurdzic M."/>
            <person name="Theissen G."/>
            <person name="Ulvskov P."/>
            <person name="Wakazuki S."/>
            <person name="Weng J.K."/>
            <person name="Willats W.W."/>
            <person name="Wipf D."/>
            <person name="Wolf P.G."/>
            <person name="Yang L."/>
            <person name="Zimmer A.D."/>
            <person name="Zhu Q."/>
            <person name="Mitros T."/>
            <person name="Hellsten U."/>
            <person name="Loque D."/>
            <person name="Otillar R."/>
            <person name="Salamov A."/>
            <person name="Schmutz J."/>
            <person name="Shapiro H."/>
            <person name="Lindquist E."/>
            <person name="Lucas S."/>
            <person name="Rokhsar D."/>
            <person name="Grigoriev I.V."/>
        </authorList>
    </citation>
    <scope>NUCLEOTIDE SEQUENCE [LARGE SCALE GENOMIC DNA]</scope>
</reference>
<dbReference type="Gramene" id="EFJ22034">
    <property type="protein sequence ID" value="EFJ22034"/>
    <property type="gene ID" value="SELMODRAFT_106011"/>
</dbReference>
<dbReference type="STRING" id="88036.D8S0D2"/>
<dbReference type="Proteomes" id="UP000001514">
    <property type="component" value="Unassembled WGS sequence"/>
</dbReference>
<dbReference type="InterPro" id="IPR036291">
    <property type="entry name" value="NAD(P)-bd_dom_sf"/>
</dbReference>
<feature type="non-terminal residue" evidence="1">
    <location>
        <position position="1"/>
    </location>
</feature>
<protein>
    <recommendedName>
        <fullName evidence="3">SDR family oxidoreductase</fullName>
    </recommendedName>
</protein>
<dbReference type="FunCoup" id="D8S0D2">
    <property type="interactions" value="345"/>
</dbReference>
<evidence type="ECO:0000313" key="2">
    <source>
        <dbReference type="Proteomes" id="UP000001514"/>
    </source>
</evidence>
<dbReference type="SUPFAM" id="SSF51735">
    <property type="entry name" value="NAD(P)-binding Rossmann-fold domains"/>
    <property type="match status" value="1"/>
</dbReference>
<dbReference type="InterPro" id="IPR002347">
    <property type="entry name" value="SDR_fam"/>
</dbReference>
<dbReference type="eggNOG" id="KOG0725">
    <property type="taxonomic scope" value="Eukaryota"/>
</dbReference>
<accession>D8S0D2</accession>
<proteinExistence type="predicted"/>
<keyword evidence="2" id="KW-1185">Reference proteome</keyword>
<dbReference type="PANTHER" id="PTHR44375">
    <property type="entry name" value="BETA-KETOACYL-ACP REDUCTASE-LIKE PROTEIN-RELATED"/>
    <property type="match status" value="1"/>
</dbReference>
<dbReference type="InParanoid" id="D8S0D2"/>
<name>D8S0D2_SELML</name>